<comment type="caution">
    <text evidence="1">The sequence shown here is derived from an EMBL/GenBank/DDBJ whole genome shotgun (WGS) entry which is preliminary data.</text>
</comment>
<sequence>MDKVLEIGGGDNGLVNSMVAVDGQLYMWWVDDATRNVIDLARVDVAAGMLEPMSAIFPSEIDSLYEYSLSRFLARTCFF</sequence>
<evidence type="ECO:0000313" key="1">
    <source>
        <dbReference type="EMBL" id="KAA0145750.1"/>
    </source>
</evidence>
<protein>
    <submittedName>
        <fullName evidence="1">Uncharacterized protein</fullName>
    </submittedName>
</protein>
<name>A0A5A8C101_CAFRO</name>
<evidence type="ECO:0000313" key="2">
    <source>
        <dbReference type="Proteomes" id="UP000324907"/>
    </source>
</evidence>
<dbReference type="AlphaFoldDB" id="A0A5A8C101"/>
<dbReference type="Proteomes" id="UP000324907">
    <property type="component" value="Unassembled WGS sequence"/>
</dbReference>
<reference evidence="1 2" key="1">
    <citation type="submission" date="2019-07" db="EMBL/GenBank/DDBJ databases">
        <title>Genomes of Cafeteria roenbergensis.</title>
        <authorList>
            <person name="Fischer M.G."/>
            <person name="Hackl T."/>
            <person name="Roman M."/>
        </authorList>
    </citation>
    <scope>NUCLEOTIDE SEQUENCE [LARGE SCALE GENOMIC DNA]</scope>
    <source>
        <strain evidence="1 2">RCC970-E3</strain>
    </source>
</reference>
<organism evidence="1 2">
    <name type="scientific">Cafeteria roenbergensis</name>
    <name type="common">Marine flagellate</name>
    <dbReference type="NCBI Taxonomy" id="33653"/>
    <lineage>
        <taxon>Eukaryota</taxon>
        <taxon>Sar</taxon>
        <taxon>Stramenopiles</taxon>
        <taxon>Bigyra</taxon>
        <taxon>Opalozoa</taxon>
        <taxon>Bicosoecida</taxon>
        <taxon>Cafeteriaceae</taxon>
        <taxon>Cafeteria</taxon>
    </lineage>
</organism>
<dbReference type="EMBL" id="VLTL01000356">
    <property type="protein sequence ID" value="KAA0145750.1"/>
    <property type="molecule type" value="Genomic_DNA"/>
</dbReference>
<proteinExistence type="predicted"/>
<gene>
    <name evidence="1" type="ORF">FNF28_07810</name>
</gene>
<accession>A0A5A8C101</accession>